<comment type="caution">
    <text evidence="2">The sequence shown here is derived from an EMBL/GenBank/DDBJ whole genome shotgun (WGS) entry which is preliminary data.</text>
</comment>
<evidence type="ECO:0000313" key="2">
    <source>
        <dbReference type="EMBL" id="MEZ7198964.1"/>
    </source>
</evidence>
<dbReference type="SUPFAM" id="SSF53098">
    <property type="entry name" value="Ribonuclease H-like"/>
    <property type="match status" value="1"/>
</dbReference>
<dbReference type="InterPro" id="IPR001584">
    <property type="entry name" value="Integrase_cat-core"/>
</dbReference>
<keyword evidence="3" id="KW-1185">Reference proteome</keyword>
<gene>
    <name evidence="2" type="ORF">AB6M95_19660</name>
</gene>
<dbReference type="Gene3D" id="3.30.420.10">
    <property type="entry name" value="Ribonuclease H-like superfamily/Ribonuclease H"/>
    <property type="match status" value="1"/>
</dbReference>
<feature type="domain" description="Integrase catalytic" evidence="1">
    <location>
        <begin position="125"/>
        <end position="305"/>
    </location>
</feature>
<dbReference type="InterPro" id="IPR047656">
    <property type="entry name" value="IS481-like_transpos"/>
</dbReference>
<dbReference type="Proteomes" id="UP001568698">
    <property type="component" value="Unassembled WGS sequence"/>
</dbReference>
<accession>A0ABV4K7K4</accession>
<dbReference type="SUPFAM" id="SSF46689">
    <property type="entry name" value="Homeodomain-like"/>
    <property type="match status" value="1"/>
</dbReference>
<dbReference type="EMBL" id="JBGLYH010000129">
    <property type="protein sequence ID" value="MEZ7198964.1"/>
    <property type="molecule type" value="Genomic_DNA"/>
</dbReference>
<dbReference type="InterPro" id="IPR009057">
    <property type="entry name" value="Homeodomain-like_sf"/>
</dbReference>
<protein>
    <submittedName>
        <fullName evidence="2">IS481 family transposase</fullName>
    </submittedName>
</protein>
<dbReference type="PROSITE" id="PS50994">
    <property type="entry name" value="INTEGRASE"/>
    <property type="match status" value="1"/>
</dbReference>
<sequence>MNIHANARLTPIRRVELVSRIENGERPQSVAEAFGVSRRTVYKWLARHRKGEELCDKSSRPHHSPTALPPRTIGQIAALRRHHLTGRRIAGMLGLSAARVHRALRRLCMNRLKSLESPLPPRRYQWENPGDLLHIDIKKLGRFAQPGHRVHGDRQRATRGAGWEFVHVAIDDASRIAFAEILADERKESVVAFLSSVLRFYKSLGITVRRVMTDNGMGYVSKLFREACLRLGIRHIRTRPYTPRTNGKAERFIQTALREWAYAASYANSRERASELPRWLHEYNYYRNHSALQHKTPISRLGAAVNNVLQLH</sequence>
<dbReference type="Pfam" id="PF13683">
    <property type="entry name" value="rve_3"/>
    <property type="match status" value="1"/>
</dbReference>
<dbReference type="Gene3D" id="1.10.10.10">
    <property type="entry name" value="Winged helix-like DNA-binding domain superfamily/Winged helix DNA-binding domain"/>
    <property type="match status" value="1"/>
</dbReference>
<organism evidence="2 3">
    <name type="scientific">Pseudodesulfovibrio karagichevae</name>
    <dbReference type="NCBI Taxonomy" id="3239305"/>
    <lineage>
        <taxon>Bacteria</taxon>
        <taxon>Pseudomonadati</taxon>
        <taxon>Thermodesulfobacteriota</taxon>
        <taxon>Desulfovibrionia</taxon>
        <taxon>Desulfovibrionales</taxon>
        <taxon>Desulfovibrionaceae</taxon>
    </lineage>
</organism>
<dbReference type="InterPro" id="IPR036397">
    <property type="entry name" value="RNaseH_sf"/>
</dbReference>
<dbReference type="NCBIfam" id="NF033577">
    <property type="entry name" value="transpos_IS481"/>
    <property type="match status" value="1"/>
</dbReference>
<dbReference type="RefSeq" id="WP_371388440.1">
    <property type="nucleotide sequence ID" value="NZ_JBGLYH010000129.1"/>
</dbReference>
<evidence type="ECO:0000313" key="3">
    <source>
        <dbReference type="Proteomes" id="UP001568698"/>
    </source>
</evidence>
<dbReference type="InterPro" id="IPR024967">
    <property type="entry name" value="DNA-bd_IS481-type"/>
</dbReference>
<reference evidence="2 3" key="1">
    <citation type="submission" date="2024-08" db="EMBL/GenBank/DDBJ databases">
        <title>Sulfate-reducing bacteria isolated from formation water of the oil field in Kazakhstan and description of Pseudodesulfovibrio sp.</title>
        <authorList>
            <person name="Bidzhieva S.K."/>
            <person name="Tourova T.P."/>
            <person name="Grouzdev D.S."/>
            <person name="Beletsky A.V."/>
            <person name="Sokolova D.S."/>
            <person name="Samigullina S.R."/>
            <person name="Poltaraus A.B."/>
            <person name="Avtukh A.N."/>
            <person name="Tereshina V.M."/>
            <person name="Zhaparov N.S."/>
            <person name="Mardanov A.V."/>
            <person name="Nazina T.N."/>
        </authorList>
    </citation>
    <scope>NUCLEOTIDE SEQUENCE [LARGE SCALE GENOMIC DNA]</scope>
    <source>
        <strain evidence="2 3">9FUS</strain>
    </source>
</reference>
<dbReference type="InterPro" id="IPR012337">
    <property type="entry name" value="RNaseH-like_sf"/>
</dbReference>
<dbReference type="PANTHER" id="PTHR35004">
    <property type="entry name" value="TRANSPOSASE RV3428C-RELATED"/>
    <property type="match status" value="1"/>
</dbReference>
<dbReference type="InterPro" id="IPR036388">
    <property type="entry name" value="WH-like_DNA-bd_sf"/>
</dbReference>
<name>A0ABV4K7K4_9BACT</name>
<proteinExistence type="predicted"/>
<dbReference type="PANTHER" id="PTHR35004:SF7">
    <property type="entry name" value="INTEGRASE PROTEIN"/>
    <property type="match status" value="1"/>
</dbReference>
<feature type="non-terminal residue" evidence="2">
    <location>
        <position position="312"/>
    </location>
</feature>
<dbReference type="Pfam" id="PF13011">
    <property type="entry name" value="LZ_Tnp_IS481"/>
    <property type="match status" value="1"/>
</dbReference>
<evidence type="ECO:0000259" key="1">
    <source>
        <dbReference type="PROSITE" id="PS50994"/>
    </source>
</evidence>